<keyword evidence="1" id="KW-0732">Signal</keyword>
<name>A0A9X0HL12_SOLP1</name>
<keyword evidence="3" id="KW-1185">Reference proteome</keyword>
<evidence type="ECO:0008006" key="4">
    <source>
        <dbReference type="Google" id="ProtNLM"/>
    </source>
</evidence>
<sequence length="138" mass="15195">MLVPMKLQRTFLLFSCTLALASCGQSAPTLPGFDAAAWRQDARGCNGKRRALFKTLYEQRDELYGVHIGAVSELLGRPDEEELQEQVQRVYYYYLEPGGQCTPGSTAPKSRRLMVRFGSLGTVIELLPSAPAAISPAQ</sequence>
<feature type="signal peptide" evidence="1">
    <location>
        <begin position="1"/>
        <end position="21"/>
    </location>
</feature>
<comment type="caution">
    <text evidence="2">The sequence shown here is derived from an EMBL/GenBank/DDBJ whole genome shotgun (WGS) entry which is preliminary data.</text>
</comment>
<protein>
    <recommendedName>
        <fullName evidence="4">Lipoprotein</fullName>
    </recommendedName>
</protein>
<dbReference type="PROSITE" id="PS51257">
    <property type="entry name" value="PROKAR_LIPOPROTEIN"/>
    <property type="match status" value="1"/>
</dbReference>
<proteinExistence type="predicted"/>
<gene>
    <name evidence="2" type="ORF">ASU33_15550</name>
</gene>
<evidence type="ECO:0000313" key="3">
    <source>
        <dbReference type="Proteomes" id="UP000054223"/>
    </source>
</evidence>
<evidence type="ECO:0000313" key="2">
    <source>
        <dbReference type="EMBL" id="KUG07731.1"/>
    </source>
</evidence>
<dbReference type="Proteomes" id="UP000054223">
    <property type="component" value="Unassembled WGS sequence"/>
</dbReference>
<reference evidence="2 3" key="1">
    <citation type="submission" date="2015-11" db="EMBL/GenBank/DDBJ databases">
        <title>Solirubrum puertoriconensis gen. nov. an environmental bacteria isolated in Puerto Rico.</title>
        <authorList>
            <person name="Cuebas-Irizarry M.F."/>
            <person name="Montalvo-Rodriguez R."/>
        </authorList>
    </citation>
    <scope>NUCLEOTIDE SEQUENCE [LARGE SCALE GENOMIC DNA]</scope>
    <source>
        <strain evidence="2 3">MC1A</strain>
    </source>
</reference>
<dbReference type="EMBL" id="LNAL01000007">
    <property type="protein sequence ID" value="KUG07731.1"/>
    <property type="molecule type" value="Genomic_DNA"/>
</dbReference>
<organism evidence="2 3">
    <name type="scientific">Solirubrum puertoriconensis</name>
    <dbReference type="NCBI Taxonomy" id="1751427"/>
    <lineage>
        <taxon>Bacteria</taxon>
        <taxon>Pseudomonadati</taxon>
        <taxon>Bacteroidota</taxon>
        <taxon>Cytophagia</taxon>
        <taxon>Cytophagales</taxon>
    </lineage>
</organism>
<feature type="chain" id="PRO_5040733477" description="Lipoprotein" evidence="1">
    <location>
        <begin position="22"/>
        <end position="138"/>
    </location>
</feature>
<evidence type="ECO:0000256" key="1">
    <source>
        <dbReference type="SAM" id="SignalP"/>
    </source>
</evidence>
<accession>A0A9X0HL12</accession>
<dbReference type="AlphaFoldDB" id="A0A9X0HL12"/>